<dbReference type="GeneID" id="119739189"/>
<protein>
    <recommendedName>
        <fullName evidence="7">FAD dependent oxidoreductase domain-containing protein</fullName>
    </recommendedName>
</protein>
<keyword evidence="9" id="KW-1185">Reference proteome</keyword>
<dbReference type="SUPFAM" id="SSF54373">
    <property type="entry name" value="FAD-linked reductases, C-terminal domain"/>
    <property type="match status" value="1"/>
</dbReference>
<keyword evidence="5" id="KW-0560">Oxidoreductase</keyword>
<evidence type="ECO:0000313" key="9">
    <source>
        <dbReference type="Proteomes" id="UP000887568"/>
    </source>
</evidence>
<name>A0A914B376_PATMI</name>
<keyword evidence="6" id="KW-1133">Transmembrane helix</keyword>
<evidence type="ECO:0000259" key="7">
    <source>
        <dbReference type="Pfam" id="PF01266"/>
    </source>
</evidence>
<evidence type="ECO:0000256" key="5">
    <source>
        <dbReference type="ARBA" id="ARBA00023002"/>
    </source>
</evidence>
<accession>A0A914B376</accession>
<feature type="transmembrane region" description="Helical" evidence="6">
    <location>
        <begin position="7"/>
        <end position="27"/>
    </location>
</feature>
<dbReference type="SUPFAM" id="SSF51905">
    <property type="entry name" value="FAD/NAD(P)-binding domain"/>
    <property type="match status" value="1"/>
</dbReference>
<evidence type="ECO:0000313" key="8">
    <source>
        <dbReference type="EnsemblMetazoa" id="XP_038069951.1"/>
    </source>
</evidence>
<dbReference type="InterPro" id="IPR006076">
    <property type="entry name" value="FAD-dep_OxRdtase"/>
</dbReference>
<dbReference type="OrthoDB" id="424974at2759"/>
<dbReference type="Proteomes" id="UP000887568">
    <property type="component" value="Unplaced"/>
</dbReference>
<feature type="domain" description="FAD dependent oxidoreductase" evidence="7">
    <location>
        <begin position="10"/>
        <end position="366"/>
    </location>
</feature>
<keyword evidence="6" id="KW-0472">Membrane</keyword>
<dbReference type="InterPro" id="IPR036188">
    <property type="entry name" value="FAD/NAD-bd_sf"/>
</dbReference>
<comment type="cofactor">
    <cofactor evidence="1">
        <name>FAD</name>
        <dbReference type="ChEBI" id="CHEBI:57692"/>
    </cofactor>
</comment>
<dbReference type="PANTHER" id="PTHR10961">
    <property type="entry name" value="PEROXISOMAL SARCOSINE OXIDASE"/>
    <property type="match status" value="1"/>
</dbReference>
<evidence type="ECO:0000256" key="2">
    <source>
        <dbReference type="ARBA" id="ARBA00010989"/>
    </source>
</evidence>
<dbReference type="GO" id="GO:0008115">
    <property type="term" value="F:sarcosine oxidase activity"/>
    <property type="evidence" value="ECO:0007669"/>
    <property type="project" value="TreeGrafter"/>
</dbReference>
<organism evidence="8 9">
    <name type="scientific">Patiria miniata</name>
    <name type="common">Bat star</name>
    <name type="synonym">Asterina miniata</name>
    <dbReference type="NCBI Taxonomy" id="46514"/>
    <lineage>
        <taxon>Eukaryota</taxon>
        <taxon>Metazoa</taxon>
        <taxon>Echinodermata</taxon>
        <taxon>Eleutherozoa</taxon>
        <taxon>Asterozoa</taxon>
        <taxon>Asteroidea</taxon>
        <taxon>Valvatacea</taxon>
        <taxon>Valvatida</taxon>
        <taxon>Asterinidae</taxon>
        <taxon>Patiria</taxon>
    </lineage>
</organism>
<dbReference type="PANTHER" id="PTHR10961:SF7">
    <property type="entry name" value="FAD DEPENDENT OXIDOREDUCTASE DOMAIN-CONTAINING PROTEIN"/>
    <property type="match status" value="1"/>
</dbReference>
<keyword evidence="6" id="KW-0812">Transmembrane</keyword>
<reference evidence="8" key="1">
    <citation type="submission" date="2022-11" db="UniProtKB">
        <authorList>
            <consortium name="EnsemblMetazoa"/>
        </authorList>
    </citation>
    <scope>IDENTIFICATION</scope>
</reference>
<dbReference type="EnsemblMetazoa" id="XM_038214023.1">
    <property type="protein sequence ID" value="XP_038069951.1"/>
    <property type="gene ID" value="LOC119739189"/>
</dbReference>
<keyword evidence="4" id="KW-0274">FAD</keyword>
<evidence type="ECO:0000256" key="6">
    <source>
        <dbReference type="SAM" id="Phobius"/>
    </source>
</evidence>
<dbReference type="RefSeq" id="XP_038069951.1">
    <property type="nucleotide sequence ID" value="XM_038214023.1"/>
</dbReference>
<proteinExistence type="inferred from homology"/>
<dbReference type="AlphaFoldDB" id="A0A914B376"/>
<dbReference type="OMA" id="FYMFPPN"/>
<evidence type="ECO:0000256" key="1">
    <source>
        <dbReference type="ARBA" id="ARBA00001974"/>
    </source>
</evidence>
<dbReference type="Gene3D" id="3.50.50.60">
    <property type="entry name" value="FAD/NAD(P)-binding domain"/>
    <property type="match status" value="1"/>
</dbReference>
<dbReference type="Pfam" id="PF01266">
    <property type="entry name" value="DAO"/>
    <property type="match status" value="1"/>
</dbReference>
<sequence length="407" mass="45375">MSGADRWYEYVVVGCGGIGSSAVYWLAKRAGQNVLGLEQFKLGHDHGGSQDHSRIIRLSYSDPLYTKLAAGAYACWDEVEKESGLQLVYKTGGINFSRRGGLAEKIVDRYAESMQENDIEFENLDGLRLHERFPQFSASDNYRAVYQKDSGLVDAALANAVHTQLARKHGATILEETKVERFEKTKDGSYRVFTNRGTFRCRRLIITAGAWLKGVLSSVGVQLPLTVTQEQVLYLATPNISEFTKSRYPIWIYHTDNGDFYGMPIHGNSGVKIGVDVGGDHVTVETRTYIPNQTRLQQCLDFSREHIPGSLGPILYAKTCLYTMPPDRHFVIDTCHRTNHPDAIVCCGAGHAFKFASVLGRVLSELSIDGRTEYDISAFNLGRPALHDPSFKPLFQLGITKLQEAKL</sequence>
<dbReference type="GO" id="GO:0050660">
    <property type="term" value="F:flavin adenine dinucleotide binding"/>
    <property type="evidence" value="ECO:0007669"/>
    <property type="project" value="InterPro"/>
</dbReference>
<comment type="similarity">
    <text evidence="2">Belongs to the MSOX/MTOX family.</text>
</comment>
<keyword evidence="3" id="KW-0285">Flavoprotein</keyword>
<dbReference type="InterPro" id="IPR045170">
    <property type="entry name" value="MTOX"/>
</dbReference>
<dbReference type="Gene3D" id="3.30.9.10">
    <property type="entry name" value="D-Amino Acid Oxidase, subunit A, domain 2"/>
    <property type="match status" value="1"/>
</dbReference>
<dbReference type="NCBIfam" id="NF008425">
    <property type="entry name" value="PRK11259.1"/>
    <property type="match status" value="1"/>
</dbReference>
<evidence type="ECO:0000256" key="4">
    <source>
        <dbReference type="ARBA" id="ARBA00022827"/>
    </source>
</evidence>
<evidence type="ECO:0000256" key="3">
    <source>
        <dbReference type="ARBA" id="ARBA00022630"/>
    </source>
</evidence>